<gene>
    <name evidence="1" type="ORF">KTU01_27170</name>
</gene>
<reference evidence="1 2" key="1">
    <citation type="submission" date="2019-07" db="EMBL/GenBank/DDBJ databases">
        <title>Whole genome shotgun sequence of Kocuria turfanensis NBRC 107627.</title>
        <authorList>
            <person name="Hosoyama A."/>
            <person name="Uohara A."/>
            <person name="Ohji S."/>
            <person name="Ichikawa N."/>
        </authorList>
    </citation>
    <scope>NUCLEOTIDE SEQUENCE [LARGE SCALE GENOMIC DNA]</scope>
    <source>
        <strain evidence="1 2">NBRC 107627</strain>
    </source>
</reference>
<dbReference type="EMBL" id="BJZS01000090">
    <property type="protein sequence ID" value="GEO96594.1"/>
    <property type="molecule type" value="Genomic_DNA"/>
</dbReference>
<dbReference type="Proteomes" id="UP000321103">
    <property type="component" value="Unassembled WGS sequence"/>
</dbReference>
<organism evidence="1 2">
    <name type="scientific">Kocuria turfanensis</name>
    <dbReference type="NCBI Taxonomy" id="388357"/>
    <lineage>
        <taxon>Bacteria</taxon>
        <taxon>Bacillati</taxon>
        <taxon>Actinomycetota</taxon>
        <taxon>Actinomycetes</taxon>
        <taxon>Micrococcales</taxon>
        <taxon>Micrococcaceae</taxon>
        <taxon>Kocuria</taxon>
    </lineage>
</organism>
<evidence type="ECO:0000313" key="2">
    <source>
        <dbReference type="Proteomes" id="UP000321103"/>
    </source>
</evidence>
<keyword evidence="2" id="KW-1185">Reference proteome</keyword>
<evidence type="ECO:0000313" key="1">
    <source>
        <dbReference type="EMBL" id="GEO96594.1"/>
    </source>
</evidence>
<dbReference type="RefSeq" id="WP_062736236.1">
    <property type="nucleotide sequence ID" value="NZ_BJZS01000090.1"/>
</dbReference>
<dbReference type="AlphaFoldDB" id="A0A512IFV6"/>
<accession>A0A512IFV6</accession>
<evidence type="ECO:0008006" key="3">
    <source>
        <dbReference type="Google" id="ProtNLM"/>
    </source>
</evidence>
<sequence>MSTRGTSTRGIAEATGTPWETWTARLDAHGARRMSHARIARHLTEQLDGVVANPGWWAQQITVAYEQHIGTRRPGQAGDGSWAVSAGRTVPGTADEVLARWDTLMGRAPEVAGAAPEGRPGTSATEAWRYWRVRLVDGSRVTVHIRAKDAGRCTVGVSHSGLASPEDVEHRRAFWKERLREL</sequence>
<name>A0A512IFV6_9MICC</name>
<proteinExistence type="predicted"/>
<dbReference type="STRING" id="388357.GCA_001580365_02766"/>
<protein>
    <recommendedName>
        <fullName evidence="3">DUF4287 domain-containing protein</fullName>
    </recommendedName>
</protein>
<comment type="caution">
    <text evidence="1">The sequence shown here is derived from an EMBL/GenBank/DDBJ whole genome shotgun (WGS) entry which is preliminary data.</text>
</comment>